<sequence length="36" mass="4175">MTPDMPCDILSQEVEAIRFSPYGPRLVRFAQEKVCF</sequence>
<dbReference type="EMBL" id="DF238840">
    <property type="protein sequence ID" value="GAF24899.1"/>
    <property type="molecule type" value="Genomic_DNA"/>
</dbReference>
<dbReference type="AlphaFoldDB" id="A0A0S6UAS2"/>
<dbReference type="Proteomes" id="UP000063718">
    <property type="component" value="Unassembled WGS sequence"/>
</dbReference>
<proteinExistence type="predicted"/>
<protein>
    <submittedName>
        <fullName evidence="1">Uncharacterized protein</fullName>
    </submittedName>
</protein>
<gene>
    <name evidence="1" type="ORF">MTY_0227</name>
</gene>
<name>A0A0S6UAS2_NEOTH</name>
<accession>A0A0S6UAS2</accession>
<organism evidence="1">
    <name type="scientific">Moorella thermoacetica Y72</name>
    <dbReference type="NCBI Taxonomy" id="1325331"/>
    <lineage>
        <taxon>Bacteria</taxon>
        <taxon>Bacillati</taxon>
        <taxon>Bacillota</taxon>
        <taxon>Clostridia</taxon>
        <taxon>Neomoorellales</taxon>
        <taxon>Neomoorellaceae</taxon>
        <taxon>Neomoorella</taxon>
    </lineage>
</organism>
<reference evidence="1" key="1">
    <citation type="journal article" date="2014" name="Gene">
        <title>Genome-guided analysis of transformation efficiency and carbon dioxide assimilation by Moorella thermoacetica Y72.</title>
        <authorList>
            <person name="Tsukahara K."/>
            <person name="Kita A."/>
            <person name="Nakashimada Y."/>
            <person name="Hoshino T."/>
            <person name="Murakami K."/>
        </authorList>
    </citation>
    <scope>NUCLEOTIDE SEQUENCE [LARGE SCALE GENOMIC DNA]</scope>
    <source>
        <strain evidence="1">Y72</strain>
    </source>
</reference>
<evidence type="ECO:0000313" key="1">
    <source>
        <dbReference type="EMBL" id="GAF24899.1"/>
    </source>
</evidence>